<reference evidence="2" key="1">
    <citation type="submission" date="2023-03" db="EMBL/GenBank/DDBJ databases">
        <authorList>
            <person name="Steffen K."/>
            <person name="Cardenas P."/>
        </authorList>
    </citation>
    <scope>NUCLEOTIDE SEQUENCE</scope>
</reference>
<dbReference type="SUPFAM" id="SSF53756">
    <property type="entry name" value="UDP-Glycosyltransferase/glycogen phosphorylase"/>
    <property type="match status" value="1"/>
</dbReference>
<gene>
    <name evidence="2" type="ORF">GBAR_LOCUS30754</name>
</gene>
<feature type="signal peptide" evidence="1">
    <location>
        <begin position="1"/>
        <end position="20"/>
    </location>
</feature>
<proteinExistence type="predicted"/>
<dbReference type="Gene3D" id="3.40.50.2000">
    <property type="entry name" value="Glycogen Phosphorylase B"/>
    <property type="match status" value="1"/>
</dbReference>
<feature type="chain" id="PRO_5041272322" description="Glucuronosyltransferase" evidence="1">
    <location>
        <begin position="21"/>
        <end position="334"/>
    </location>
</feature>
<evidence type="ECO:0000313" key="3">
    <source>
        <dbReference type="Proteomes" id="UP001174909"/>
    </source>
</evidence>
<evidence type="ECO:0000313" key="2">
    <source>
        <dbReference type="EMBL" id="CAI8056443.1"/>
    </source>
</evidence>
<keyword evidence="1" id="KW-0732">Signal</keyword>
<name>A0AA35TXS7_GEOBA</name>
<evidence type="ECO:0008006" key="4">
    <source>
        <dbReference type="Google" id="ProtNLM"/>
    </source>
</evidence>
<protein>
    <recommendedName>
        <fullName evidence="4">Glucuronosyltransferase</fullName>
    </recommendedName>
</protein>
<feature type="non-terminal residue" evidence="2">
    <location>
        <position position="1"/>
    </location>
</feature>
<dbReference type="Proteomes" id="UP001174909">
    <property type="component" value="Unassembled WGS sequence"/>
</dbReference>
<dbReference type="AlphaFoldDB" id="A0AA35TXS7"/>
<organism evidence="2 3">
    <name type="scientific">Geodia barretti</name>
    <name type="common">Barrett's horny sponge</name>
    <dbReference type="NCBI Taxonomy" id="519541"/>
    <lineage>
        <taxon>Eukaryota</taxon>
        <taxon>Metazoa</taxon>
        <taxon>Porifera</taxon>
        <taxon>Demospongiae</taxon>
        <taxon>Heteroscleromorpha</taxon>
        <taxon>Tetractinellida</taxon>
        <taxon>Astrophorina</taxon>
        <taxon>Geodiidae</taxon>
        <taxon>Geodia</taxon>
    </lineage>
</organism>
<keyword evidence="3" id="KW-1185">Reference proteome</keyword>
<sequence length="334" mass="37227">PPSLSLLFFLLLVTPSSNTAKDHVNHTDKQTWKNSSPDSSRELQKDSLSILFISSFFSGHIIPLLAVGEELVIRGHSVSFLTTEVSGSRLVPDVLKDIGLQFISAGPDPRTRVQYEEAIYGLMGKHLLEQVQEIATFARDHTVKLRIACDRLNFSRWDIVVVDSLLFNLIRYIDLKWGSNVVLSTAVAADYASIESPWPSPSTNVVGCSENLSFYRRLLNAVFFKNPLVSFWRMRSMKEYTAGNDGAMLDVVSSDPLFHHYPDEFHPSLVYSAVGVEYARPTYPGVHMVGPVLRSRITPLHPNLVETMTWIFPKTGNVITTGTTNQALLSGAQC</sequence>
<accession>A0AA35TXS7</accession>
<evidence type="ECO:0000256" key="1">
    <source>
        <dbReference type="SAM" id="SignalP"/>
    </source>
</evidence>
<dbReference type="EMBL" id="CASHTH010004354">
    <property type="protein sequence ID" value="CAI8056443.1"/>
    <property type="molecule type" value="Genomic_DNA"/>
</dbReference>
<comment type="caution">
    <text evidence="2">The sequence shown here is derived from an EMBL/GenBank/DDBJ whole genome shotgun (WGS) entry which is preliminary data.</text>
</comment>